<dbReference type="AlphaFoldDB" id="X1K5F8"/>
<comment type="caution">
    <text evidence="1">The sequence shown here is derived from an EMBL/GenBank/DDBJ whole genome shotgun (WGS) entry which is preliminary data.</text>
</comment>
<proteinExistence type="predicted"/>
<name>X1K5F8_9ZZZZ</name>
<gene>
    <name evidence="1" type="ORF">S03H2_59849</name>
</gene>
<sequence length="141" mass="16486">MIKELEEYRHWCWNCFRDSMCKHVFTWHVKSADFEDICPTLTRYKFDAYASQGKMGDLARAMIEGELEWSDKLLEVIYQDPLCGACDYICGRITEMQPGQVIQAMRAKALKDGMSPPGGFKVFLDDLREYLNPYKKHDAER</sequence>
<organism evidence="1">
    <name type="scientific">marine sediment metagenome</name>
    <dbReference type="NCBI Taxonomy" id="412755"/>
    <lineage>
        <taxon>unclassified sequences</taxon>
        <taxon>metagenomes</taxon>
        <taxon>ecological metagenomes</taxon>
    </lineage>
</organism>
<evidence type="ECO:0000313" key="1">
    <source>
        <dbReference type="EMBL" id="GAH85464.1"/>
    </source>
</evidence>
<reference evidence="1" key="1">
    <citation type="journal article" date="2014" name="Front. Microbiol.">
        <title>High frequency of phylogenetically diverse reductive dehalogenase-homologous genes in deep subseafloor sedimentary metagenomes.</title>
        <authorList>
            <person name="Kawai M."/>
            <person name="Futagami T."/>
            <person name="Toyoda A."/>
            <person name="Takaki Y."/>
            <person name="Nishi S."/>
            <person name="Hori S."/>
            <person name="Arai W."/>
            <person name="Tsubouchi T."/>
            <person name="Morono Y."/>
            <person name="Uchiyama I."/>
            <person name="Ito T."/>
            <person name="Fujiyama A."/>
            <person name="Inagaki F."/>
            <person name="Takami H."/>
        </authorList>
    </citation>
    <scope>NUCLEOTIDE SEQUENCE</scope>
    <source>
        <strain evidence="1">Expedition CK06-06</strain>
    </source>
</reference>
<dbReference type="EMBL" id="BARU01038512">
    <property type="protein sequence ID" value="GAH85464.1"/>
    <property type="molecule type" value="Genomic_DNA"/>
</dbReference>
<accession>X1K5F8</accession>
<feature type="non-terminal residue" evidence="1">
    <location>
        <position position="141"/>
    </location>
</feature>
<protein>
    <submittedName>
        <fullName evidence="1">Uncharacterized protein</fullName>
    </submittedName>
</protein>